<keyword evidence="2 7" id="KW-0813">Transport</keyword>
<reference evidence="9 10" key="1">
    <citation type="journal article" date="2015" name="Stand. Genomic Sci.">
        <title>Genomic Encyclopedia of Bacterial and Archaeal Type Strains, Phase III: the genomes of soil and plant-associated and newly described type strains.</title>
        <authorList>
            <person name="Whitman W.B."/>
            <person name="Woyke T."/>
            <person name="Klenk H.P."/>
            <person name="Zhou Y."/>
            <person name="Lilburn T.G."/>
            <person name="Beck B.J."/>
            <person name="De Vos P."/>
            <person name="Vandamme P."/>
            <person name="Eisen J.A."/>
            <person name="Garrity G."/>
            <person name="Hugenholtz P."/>
            <person name="Kyrpides N.C."/>
        </authorList>
    </citation>
    <scope>NUCLEOTIDE SEQUENCE [LARGE SCALE GENOMIC DNA]</scope>
    <source>
        <strain evidence="9 10">VKM Ac-2540</strain>
    </source>
</reference>
<dbReference type="GO" id="GO:0005886">
    <property type="term" value="C:plasma membrane"/>
    <property type="evidence" value="ECO:0007669"/>
    <property type="project" value="UniProtKB-SubCell"/>
</dbReference>
<dbReference type="Gene3D" id="1.10.3720.10">
    <property type="entry name" value="MetI-like"/>
    <property type="match status" value="1"/>
</dbReference>
<evidence type="ECO:0000256" key="5">
    <source>
        <dbReference type="ARBA" id="ARBA00022989"/>
    </source>
</evidence>
<evidence type="ECO:0000256" key="2">
    <source>
        <dbReference type="ARBA" id="ARBA00022448"/>
    </source>
</evidence>
<evidence type="ECO:0000313" key="10">
    <source>
        <dbReference type="Proteomes" id="UP000292027"/>
    </source>
</evidence>
<accession>A0A4Q7WY06</accession>
<feature type="transmembrane region" description="Helical" evidence="7">
    <location>
        <begin position="77"/>
        <end position="100"/>
    </location>
</feature>
<name>A0A4Q7WY06_9ACTN</name>
<proteinExistence type="inferred from homology"/>
<feature type="transmembrane region" description="Helical" evidence="7">
    <location>
        <begin position="145"/>
        <end position="164"/>
    </location>
</feature>
<dbReference type="InterPro" id="IPR035906">
    <property type="entry name" value="MetI-like_sf"/>
</dbReference>
<evidence type="ECO:0000256" key="7">
    <source>
        <dbReference type="RuleBase" id="RU363032"/>
    </source>
</evidence>
<dbReference type="GO" id="GO:0055085">
    <property type="term" value="P:transmembrane transport"/>
    <property type="evidence" value="ECO:0007669"/>
    <property type="project" value="InterPro"/>
</dbReference>
<evidence type="ECO:0000259" key="8">
    <source>
        <dbReference type="PROSITE" id="PS50928"/>
    </source>
</evidence>
<feature type="transmembrane region" description="Helical" evidence="7">
    <location>
        <begin position="193"/>
        <end position="214"/>
    </location>
</feature>
<dbReference type="InterPro" id="IPR000515">
    <property type="entry name" value="MetI-like"/>
</dbReference>
<evidence type="ECO:0000256" key="1">
    <source>
        <dbReference type="ARBA" id="ARBA00004651"/>
    </source>
</evidence>
<dbReference type="Pfam" id="PF00528">
    <property type="entry name" value="BPD_transp_1"/>
    <property type="match status" value="1"/>
</dbReference>
<dbReference type="PANTHER" id="PTHR32243">
    <property type="entry name" value="MALTOSE TRANSPORT SYSTEM PERMEASE-RELATED"/>
    <property type="match status" value="1"/>
</dbReference>
<keyword evidence="5 7" id="KW-1133">Transmembrane helix</keyword>
<sequence length="284" mass="30720">MAAVAPQPAEAGPLRRWAPLLGVAVIVIYCLAPFYWMVVSALRRPSDQFSNKIIPSPFSIQNFKDVFAGSNGFGRGLLNSLIVAGTVTILTLIIGMVAAYTLARLDFKFKNVVLAIIITTSMFPGISLVIPLLKLFIDIKWINTYQAMIVPSLSFALPLAVWNLTSFFRQMPQELEQAAMVDGCTPAQAFRKIIIPLAAPGVFTTAIITFIAAWNEFLIALSMTNKKSIQTANVIISQFTGTTGRDQPFGSQMAAGVVVTIPLVIAVLLFQRRIVAGLTAGGVK</sequence>
<comment type="caution">
    <text evidence="9">The sequence shown here is derived from an EMBL/GenBank/DDBJ whole genome shotgun (WGS) entry which is preliminary data.</text>
</comment>
<keyword evidence="10" id="KW-1185">Reference proteome</keyword>
<evidence type="ECO:0000256" key="4">
    <source>
        <dbReference type="ARBA" id="ARBA00022692"/>
    </source>
</evidence>
<dbReference type="EMBL" id="SHKR01000012">
    <property type="protein sequence ID" value="RZU15420.1"/>
    <property type="molecule type" value="Genomic_DNA"/>
</dbReference>
<evidence type="ECO:0000256" key="3">
    <source>
        <dbReference type="ARBA" id="ARBA00022475"/>
    </source>
</evidence>
<organism evidence="9 10">
    <name type="scientific">Kribbella rubisoli</name>
    <dbReference type="NCBI Taxonomy" id="3075929"/>
    <lineage>
        <taxon>Bacteria</taxon>
        <taxon>Bacillati</taxon>
        <taxon>Actinomycetota</taxon>
        <taxon>Actinomycetes</taxon>
        <taxon>Propionibacteriales</taxon>
        <taxon>Kribbellaceae</taxon>
        <taxon>Kribbella</taxon>
    </lineage>
</organism>
<protein>
    <submittedName>
        <fullName evidence="9">Carbohydrate ABC transporter membrane protein 2 (CUT1 family)</fullName>
    </submittedName>
</protein>
<dbReference type="Proteomes" id="UP000292027">
    <property type="component" value="Unassembled WGS sequence"/>
</dbReference>
<keyword evidence="3" id="KW-1003">Cell membrane</keyword>
<feature type="transmembrane region" description="Helical" evidence="7">
    <location>
        <begin position="249"/>
        <end position="270"/>
    </location>
</feature>
<gene>
    <name evidence="9" type="ORF">EV645_2957</name>
</gene>
<dbReference type="InterPro" id="IPR050901">
    <property type="entry name" value="BP-dep_ABC_trans_perm"/>
</dbReference>
<keyword evidence="6 7" id="KW-0472">Membrane</keyword>
<evidence type="ECO:0000256" key="6">
    <source>
        <dbReference type="ARBA" id="ARBA00023136"/>
    </source>
</evidence>
<dbReference type="RefSeq" id="WP_130443990.1">
    <property type="nucleotide sequence ID" value="NZ_SHKR01000012.1"/>
</dbReference>
<dbReference type="OrthoDB" id="9794684at2"/>
<dbReference type="SUPFAM" id="SSF161098">
    <property type="entry name" value="MetI-like"/>
    <property type="match status" value="1"/>
</dbReference>
<dbReference type="CDD" id="cd06261">
    <property type="entry name" value="TM_PBP2"/>
    <property type="match status" value="1"/>
</dbReference>
<keyword evidence="4 7" id="KW-0812">Transmembrane</keyword>
<evidence type="ECO:0000313" key="9">
    <source>
        <dbReference type="EMBL" id="RZU15420.1"/>
    </source>
</evidence>
<comment type="similarity">
    <text evidence="7">Belongs to the binding-protein-dependent transport system permease family.</text>
</comment>
<comment type="subcellular location">
    <subcellularLocation>
        <location evidence="1 7">Cell membrane</location>
        <topology evidence="1 7">Multi-pass membrane protein</topology>
    </subcellularLocation>
</comment>
<feature type="transmembrane region" description="Helical" evidence="7">
    <location>
        <begin position="17"/>
        <end position="38"/>
    </location>
</feature>
<dbReference type="PROSITE" id="PS50928">
    <property type="entry name" value="ABC_TM1"/>
    <property type="match status" value="1"/>
</dbReference>
<dbReference type="PANTHER" id="PTHR32243:SF18">
    <property type="entry name" value="INNER MEMBRANE ABC TRANSPORTER PERMEASE PROTEIN YCJP"/>
    <property type="match status" value="1"/>
</dbReference>
<feature type="transmembrane region" description="Helical" evidence="7">
    <location>
        <begin position="112"/>
        <end position="133"/>
    </location>
</feature>
<dbReference type="AlphaFoldDB" id="A0A4Q7WY06"/>
<feature type="domain" description="ABC transmembrane type-1" evidence="8">
    <location>
        <begin position="77"/>
        <end position="270"/>
    </location>
</feature>